<gene>
    <name evidence="2" type="ORF">EV657_1193</name>
</gene>
<evidence type="ECO:0000313" key="2">
    <source>
        <dbReference type="EMBL" id="TDX25506.1"/>
    </source>
</evidence>
<sequence length="150" mass="16196">MTDRHGLMTDTPTPLSSRFGWPLLSNRKPDVELGKVRDHPLSDALNLPLLSESQGSSTELMTDMPTPFSSRFGWPLLSGRRSDLELMTDNPTPFSAALGLPLLSASETDTGAAPKTGEARNMSWRTGQGSGSDGPVAKFIRQIITGEVQK</sequence>
<proteinExistence type="predicted"/>
<comment type="caution">
    <text evidence="2">The sequence shown here is derived from an EMBL/GenBank/DDBJ whole genome shotgun (WGS) entry which is preliminary data.</text>
</comment>
<protein>
    <submittedName>
        <fullName evidence="2">Uncharacterized protein</fullName>
    </submittedName>
</protein>
<evidence type="ECO:0000313" key="3">
    <source>
        <dbReference type="Proteomes" id="UP000295484"/>
    </source>
</evidence>
<organism evidence="2 3">
    <name type="scientific">Rhodovulum visakhapatnamense</name>
    <dbReference type="NCBI Taxonomy" id="364297"/>
    <lineage>
        <taxon>Bacteria</taxon>
        <taxon>Pseudomonadati</taxon>
        <taxon>Pseudomonadota</taxon>
        <taxon>Alphaproteobacteria</taxon>
        <taxon>Rhodobacterales</taxon>
        <taxon>Paracoccaceae</taxon>
        <taxon>Rhodovulum</taxon>
    </lineage>
</organism>
<dbReference type="Proteomes" id="UP000295484">
    <property type="component" value="Unassembled WGS sequence"/>
</dbReference>
<evidence type="ECO:0000256" key="1">
    <source>
        <dbReference type="SAM" id="MobiDB-lite"/>
    </source>
</evidence>
<dbReference type="AlphaFoldDB" id="A0A4R8FHJ2"/>
<dbReference type="EMBL" id="SOEB01000019">
    <property type="protein sequence ID" value="TDX25506.1"/>
    <property type="molecule type" value="Genomic_DNA"/>
</dbReference>
<reference evidence="2 3" key="1">
    <citation type="submission" date="2019-03" db="EMBL/GenBank/DDBJ databases">
        <title>Genomic Encyclopedia of Type Strains, Phase IV (KMG-IV): sequencing the most valuable type-strain genomes for metagenomic binning, comparative biology and taxonomic classification.</title>
        <authorList>
            <person name="Goeker M."/>
        </authorList>
    </citation>
    <scope>NUCLEOTIDE SEQUENCE [LARGE SCALE GENOMIC DNA]</scope>
    <source>
        <strain evidence="2 3">JA181</strain>
    </source>
</reference>
<feature type="region of interest" description="Disordered" evidence="1">
    <location>
        <begin position="108"/>
        <end position="135"/>
    </location>
</feature>
<dbReference type="RefSeq" id="WP_134078723.1">
    <property type="nucleotide sequence ID" value="NZ_SOEB01000019.1"/>
</dbReference>
<name>A0A4R8FHJ2_9RHOB</name>
<accession>A0A4R8FHJ2</accession>